<accession>A0A7J5ZW75</accession>
<dbReference type="InterPro" id="IPR020821">
    <property type="entry name" value="ENPP1-3/EXOG-like_nuc-like"/>
</dbReference>
<dbReference type="Proteomes" id="UP000593565">
    <property type="component" value="Unassembled WGS sequence"/>
</dbReference>
<protein>
    <recommendedName>
        <fullName evidence="5">Endonuclease domain-containing 1 protein-like</fullName>
    </recommendedName>
</protein>
<dbReference type="InterPro" id="IPR001604">
    <property type="entry name" value="Endo_G_ENPP1-like_dom"/>
</dbReference>
<dbReference type="InterPro" id="IPR044929">
    <property type="entry name" value="DNA/RNA_non-sp_Endonuclease_sf"/>
</dbReference>
<feature type="domain" description="ENPP1-3/EXOG-like endonuclease/phosphodiesterase" evidence="1">
    <location>
        <begin position="2"/>
        <end position="187"/>
    </location>
</feature>
<gene>
    <name evidence="3" type="ORF">AMELA_G00228350</name>
</gene>
<keyword evidence="4" id="KW-1185">Reference proteome</keyword>
<evidence type="ECO:0000259" key="2">
    <source>
        <dbReference type="SMART" id="SM00892"/>
    </source>
</evidence>
<reference evidence="3 4" key="1">
    <citation type="submission" date="2020-02" db="EMBL/GenBank/DDBJ databases">
        <title>A chromosome-scale genome assembly of the black bullhead catfish (Ameiurus melas).</title>
        <authorList>
            <person name="Wen M."/>
            <person name="Zham M."/>
            <person name="Cabau C."/>
            <person name="Klopp C."/>
            <person name="Donnadieu C."/>
            <person name="Roques C."/>
            <person name="Bouchez O."/>
            <person name="Lampietro C."/>
            <person name="Jouanno E."/>
            <person name="Herpin A."/>
            <person name="Louis A."/>
            <person name="Berthelot C."/>
            <person name="Parey E."/>
            <person name="Roest-Crollius H."/>
            <person name="Braasch I."/>
            <person name="Postlethwait J."/>
            <person name="Robinson-Rechavi M."/>
            <person name="Echchiki A."/>
            <person name="Begum T."/>
            <person name="Montfort J."/>
            <person name="Schartl M."/>
            <person name="Bobe J."/>
            <person name="Guiguen Y."/>
        </authorList>
    </citation>
    <scope>NUCLEOTIDE SEQUENCE [LARGE SCALE GENOMIC DNA]</scope>
    <source>
        <strain evidence="3">M_S1</strain>
        <tissue evidence="3">Blood</tissue>
    </source>
</reference>
<name>A0A7J5ZW75_AMEME</name>
<dbReference type="PANTHER" id="PTHR21472">
    <property type="entry name" value="ENDONUCLEASE DOMAIN-CONTAINING 1 PROTEIN ENDOD1"/>
    <property type="match status" value="1"/>
</dbReference>
<dbReference type="GO" id="GO:0046872">
    <property type="term" value="F:metal ion binding"/>
    <property type="evidence" value="ECO:0007669"/>
    <property type="project" value="InterPro"/>
</dbReference>
<dbReference type="GO" id="GO:0016787">
    <property type="term" value="F:hydrolase activity"/>
    <property type="evidence" value="ECO:0007669"/>
    <property type="project" value="InterPro"/>
</dbReference>
<dbReference type="SMART" id="SM00892">
    <property type="entry name" value="Endonuclease_NS"/>
    <property type="match status" value="1"/>
</dbReference>
<dbReference type="SUPFAM" id="SSF54060">
    <property type="entry name" value="His-Me finger endonucleases"/>
    <property type="match status" value="1"/>
</dbReference>
<dbReference type="Pfam" id="PF01223">
    <property type="entry name" value="Endonuclease_NS"/>
    <property type="match status" value="1"/>
</dbReference>
<sequence length="191" mass="21209">MNCNRTDKWLIEPQLENGTLGPNMDTESALRKRRVPVVNQARKVDYYNSSFHKGHLTPVSHAHSQSCSDATFTLTNAAPQNPSFNSGIWRVTESDMADSLKKNCINVGLRAFVVTGVVPGNNTMKNSRVQIPSHFWTAFCCLDQNDKPKLSGGYIGKNVNNTNVDNLTRQNLENKLKTLYNTTVTLFGSGC</sequence>
<comment type="caution">
    <text evidence="3">The sequence shown here is derived from an EMBL/GenBank/DDBJ whole genome shotgun (WGS) entry which is preliminary data.</text>
</comment>
<organism evidence="3 4">
    <name type="scientific">Ameiurus melas</name>
    <name type="common">Black bullhead</name>
    <name type="synonym">Silurus melas</name>
    <dbReference type="NCBI Taxonomy" id="219545"/>
    <lineage>
        <taxon>Eukaryota</taxon>
        <taxon>Metazoa</taxon>
        <taxon>Chordata</taxon>
        <taxon>Craniata</taxon>
        <taxon>Vertebrata</taxon>
        <taxon>Euteleostomi</taxon>
        <taxon>Actinopterygii</taxon>
        <taxon>Neopterygii</taxon>
        <taxon>Teleostei</taxon>
        <taxon>Ostariophysi</taxon>
        <taxon>Siluriformes</taxon>
        <taxon>Ictaluridae</taxon>
        <taxon>Ameiurus</taxon>
    </lineage>
</organism>
<dbReference type="GO" id="GO:0003676">
    <property type="term" value="F:nucleic acid binding"/>
    <property type="evidence" value="ECO:0007669"/>
    <property type="project" value="InterPro"/>
</dbReference>
<dbReference type="PANTHER" id="PTHR21472:SF30">
    <property type="entry name" value="ENDONUCLEASE DOMAIN-CONTAINING 1 PROTEIN-RELATED"/>
    <property type="match status" value="1"/>
</dbReference>
<evidence type="ECO:0000259" key="1">
    <source>
        <dbReference type="SMART" id="SM00477"/>
    </source>
</evidence>
<dbReference type="SMART" id="SM00477">
    <property type="entry name" value="NUC"/>
    <property type="match status" value="1"/>
</dbReference>
<proteinExistence type="predicted"/>
<evidence type="ECO:0000313" key="3">
    <source>
        <dbReference type="EMBL" id="KAF4074882.1"/>
    </source>
</evidence>
<dbReference type="InterPro" id="IPR044925">
    <property type="entry name" value="His-Me_finger_sf"/>
</dbReference>
<dbReference type="EMBL" id="JAAGNN010000021">
    <property type="protein sequence ID" value="KAF4074882.1"/>
    <property type="molecule type" value="Genomic_DNA"/>
</dbReference>
<evidence type="ECO:0008006" key="5">
    <source>
        <dbReference type="Google" id="ProtNLM"/>
    </source>
</evidence>
<dbReference type="Gene3D" id="3.40.570.10">
    <property type="entry name" value="Extracellular Endonuclease, subunit A"/>
    <property type="match status" value="1"/>
</dbReference>
<dbReference type="AlphaFoldDB" id="A0A7J5ZW75"/>
<evidence type="ECO:0000313" key="4">
    <source>
        <dbReference type="Proteomes" id="UP000593565"/>
    </source>
</evidence>
<feature type="domain" description="DNA/RNA non-specific endonuclease/pyrophosphatase/phosphodiesterase" evidence="2">
    <location>
        <begin position="1"/>
        <end position="182"/>
    </location>
</feature>
<dbReference type="InterPro" id="IPR039015">
    <property type="entry name" value="ENDOD1"/>
</dbReference>